<evidence type="ECO:0000256" key="1">
    <source>
        <dbReference type="SAM" id="Coils"/>
    </source>
</evidence>
<evidence type="ECO:0000313" key="4">
    <source>
        <dbReference type="Proteomes" id="UP000039865"/>
    </source>
</evidence>
<keyword evidence="1" id="KW-0175">Coiled coil</keyword>
<dbReference type="AlphaFoldDB" id="A0A077ZSH2"/>
<proteinExistence type="predicted"/>
<name>A0A077ZSH2_STYLE</name>
<dbReference type="PANTHER" id="PTHR40682:SF1">
    <property type="entry name" value="CHROMOSOME UNDETERMINED SCAFFOLD_48, WHOLE GENOME SHOTGUN SEQUENCE"/>
    <property type="match status" value="1"/>
</dbReference>
<sequence>MEFAPQIINITPKNQAINFFSQQLQQNNQSTDLNYLQYESGARAFYIVQNNQYKDISQSILSSDKNKLWLSQDKLSFPHTIILDLTQVDNRPRYFRFFGIHCWHAYNSNPAKIKLHISMDSRNYVYWQSFNPEMKAGNQVFKLKNKIGGNDLNYIKIEILCCHGNSNDKVYLNQIMMYETQQESQMMMFPCNQRSSISSAASSNQVSEENATQITGNTTAYQQYNFQNPTNQTRTIETQFDMDQPLSYQNSIDSSYYPALDLPHGKLNNSFQRRLEYMLNELDLLQQQSFEQFQAIRQLKSNIANDPTQSEESADLKLFLNGLQNGYQQIQTQMSILNEKINNFQQTVQYTQSQYHNQYSQFQSQANLNHQHNKSVEQQHQQNLNGTSTFRNRNEHQDKSSLVQQCVQQCQQYIMNEFQKMMSDQSTVQNQVLDNKENQPLNLQQKSQRLEKSLEQRIDRYISSQQKDASQKLQEIQVQANNATMPHTQQVTQRTNNSKSTQNDVQKIAQELQVKLAIKAKKLQELQDREESKITISSRGSCQDSDESSVISNCSSLLKMNKNLNDHRHQNIQIPKTVQNLSKIFQYNNPNTNDVNLLDDDDDEQEEMESQIEKYFISSNRDEEEENDYCS</sequence>
<accession>A0A077ZSH2</accession>
<evidence type="ECO:0000256" key="2">
    <source>
        <dbReference type="SAM" id="MobiDB-lite"/>
    </source>
</evidence>
<reference evidence="3 4" key="1">
    <citation type="submission" date="2014-06" db="EMBL/GenBank/DDBJ databases">
        <authorList>
            <person name="Swart Estienne"/>
        </authorList>
    </citation>
    <scope>NUCLEOTIDE SEQUENCE [LARGE SCALE GENOMIC DNA]</scope>
    <source>
        <strain evidence="3 4">130c</strain>
    </source>
</reference>
<dbReference type="OrthoDB" id="313433at2759"/>
<protein>
    <recommendedName>
        <fullName evidence="5">F5/8 type C domain-containing protein</fullName>
    </recommendedName>
</protein>
<organism evidence="3 4">
    <name type="scientific">Stylonychia lemnae</name>
    <name type="common">Ciliate</name>
    <dbReference type="NCBI Taxonomy" id="5949"/>
    <lineage>
        <taxon>Eukaryota</taxon>
        <taxon>Sar</taxon>
        <taxon>Alveolata</taxon>
        <taxon>Ciliophora</taxon>
        <taxon>Intramacronucleata</taxon>
        <taxon>Spirotrichea</taxon>
        <taxon>Stichotrichia</taxon>
        <taxon>Sporadotrichida</taxon>
        <taxon>Oxytrichidae</taxon>
        <taxon>Stylonychinae</taxon>
        <taxon>Stylonychia</taxon>
    </lineage>
</organism>
<dbReference type="InParanoid" id="A0A077ZSH2"/>
<feature type="region of interest" description="Disordered" evidence="2">
    <location>
        <begin position="482"/>
        <end position="503"/>
    </location>
</feature>
<dbReference type="PANTHER" id="PTHR40682">
    <property type="entry name" value="F5/8 TYPE C DOMAIN CONTAINING PROTEIN"/>
    <property type="match status" value="1"/>
</dbReference>
<evidence type="ECO:0000313" key="3">
    <source>
        <dbReference type="EMBL" id="CDW72802.1"/>
    </source>
</evidence>
<keyword evidence="4" id="KW-1185">Reference proteome</keyword>
<feature type="coiled-coil region" evidence="1">
    <location>
        <begin position="320"/>
        <end position="347"/>
    </location>
</feature>
<dbReference type="EMBL" id="CCKQ01001680">
    <property type="protein sequence ID" value="CDW72802.1"/>
    <property type="molecule type" value="Genomic_DNA"/>
</dbReference>
<dbReference type="Proteomes" id="UP000039865">
    <property type="component" value="Unassembled WGS sequence"/>
</dbReference>
<evidence type="ECO:0008006" key="5">
    <source>
        <dbReference type="Google" id="ProtNLM"/>
    </source>
</evidence>
<gene>
    <name evidence="3" type="primary">Contig5907.g6333</name>
    <name evidence="3" type="ORF">STYLEM_1767</name>
</gene>
<dbReference type="InterPro" id="IPR008979">
    <property type="entry name" value="Galactose-bd-like_sf"/>
</dbReference>
<dbReference type="SUPFAM" id="SSF49785">
    <property type="entry name" value="Galactose-binding domain-like"/>
    <property type="match status" value="1"/>
</dbReference>